<dbReference type="OrthoDB" id="3007465at2759"/>
<keyword evidence="2 4" id="KW-0863">Zinc-finger</keyword>
<dbReference type="GO" id="GO:0008270">
    <property type="term" value="F:zinc ion binding"/>
    <property type="evidence" value="ECO:0007669"/>
    <property type="project" value="UniProtKB-KW"/>
</dbReference>
<evidence type="ECO:0000313" key="6">
    <source>
        <dbReference type="EMBL" id="TRM70658.1"/>
    </source>
</evidence>
<feature type="domain" description="MYND-type" evidence="5">
    <location>
        <begin position="430"/>
        <end position="469"/>
    </location>
</feature>
<evidence type="ECO:0000256" key="3">
    <source>
        <dbReference type="ARBA" id="ARBA00022833"/>
    </source>
</evidence>
<dbReference type="STRING" id="97359.A0A550D0V0"/>
<evidence type="ECO:0000256" key="4">
    <source>
        <dbReference type="PROSITE-ProRule" id="PRU00134"/>
    </source>
</evidence>
<keyword evidence="3" id="KW-0862">Zinc</keyword>
<keyword evidence="1" id="KW-0479">Metal-binding</keyword>
<comment type="caution">
    <text evidence="6">The sequence shown here is derived from an EMBL/GenBank/DDBJ whole genome shotgun (WGS) entry which is preliminary data.</text>
</comment>
<evidence type="ECO:0000256" key="1">
    <source>
        <dbReference type="ARBA" id="ARBA00022723"/>
    </source>
</evidence>
<dbReference type="InterPro" id="IPR002893">
    <property type="entry name" value="Znf_MYND"/>
</dbReference>
<proteinExistence type="predicted"/>
<evidence type="ECO:0000313" key="7">
    <source>
        <dbReference type="Proteomes" id="UP000320762"/>
    </source>
</evidence>
<accession>A0A550D0V0</accession>
<dbReference type="Pfam" id="PF01753">
    <property type="entry name" value="zf-MYND"/>
    <property type="match status" value="1"/>
</dbReference>
<protein>
    <recommendedName>
        <fullName evidence="5">MYND-type domain-containing protein</fullName>
    </recommendedName>
</protein>
<reference evidence="6 7" key="1">
    <citation type="journal article" date="2019" name="New Phytol.">
        <title>Comparative genomics reveals unique wood-decay strategies and fruiting body development in the Schizophyllaceae.</title>
        <authorList>
            <person name="Almasi E."/>
            <person name="Sahu N."/>
            <person name="Krizsan K."/>
            <person name="Balint B."/>
            <person name="Kovacs G.M."/>
            <person name="Kiss B."/>
            <person name="Cseklye J."/>
            <person name="Drula E."/>
            <person name="Henrissat B."/>
            <person name="Nagy I."/>
            <person name="Chovatia M."/>
            <person name="Adam C."/>
            <person name="LaButti K."/>
            <person name="Lipzen A."/>
            <person name="Riley R."/>
            <person name="Grigoriev I.V."/>
            <person name="Nagy L.G."/>
        </authorList>
    </citation>
    <scope>NUCLEOTIDE SEQUENCE [LARGE SCALE GENOMIC DNA]</scope>
    <source>
        <strain evidence="6 7">NL-1724</strain>
    </source>
</reference>
<keyword evidence="7" id="KW-1185">Reference proteome</keyword>
<gene>
    <name evidence="6" type="ORF">BD626DRAFT_591982</name>
</gene>
<evidence type="ECO:0000256" key="2">
    <source>
        <dbReference type="ARBA" id="ARBA00022771"/>
    </source>
</evidence>
<dbReference type="EMBL" id="VDMD01000001">
    <property type="protein sequence ID" value="TRM70658.1"/>
    <property type="molecule type" value="Genomic_DNA"/>
</dbReference>
<name>A0A550D0V0_9AGAR</name>
<dbReference type="PROSITE" id="PS50865">
    <property type="entry name" value="ZF_MYND_2"/>
    <property type="match status" value="1"/>
</dbReference>
<dbReference type="SUPFAM" id="SSF144232">
    <property type="entry name" value="HIT/MYND zinc finger-like"/>
    <property type="match status" value="1"/>
</dbReference>
<dbReference type="AlphaFoldDB" id="A0A550D0V0"/>
<dbReference type="Proteomes" id="UP000320762">
    <property type="component" value="Unassembled WGS sequence"/>
</dbReference>
<sequence>MASTLTGGELAAILGYLQALDLARQKHAPNPIPPPVERKMVLKILDMLKRRPLQRIFQEPPPHGTPYARFVGTQSNREHIQQIVEALHCVMQLSRFANLLHRPELRVALDTAFFASTFAWIEFLLPICRTAAEVDALPPDSDFLTVGFTQVVLEYLQLFTHILLRRLQGAHDVLLASGQRATAVYVRLWMHWPFTTTTDDGASTVGTAGAVLLLLPTLFIYMDDSAAARAALIAEILRSVRDRPTRFFRRYAQCMRAVVEYPELGGDDIEMFVRTLLRGLIEFIDVPGLNGRLPTSLALTMMGVVDHFLMTQPAGGAWQAAWDVCATVCLRRTTTLVRAMEKGLFALTVRIRMTMAHALHLDRMIRKIQTTASMPRAIRAFHATLPLIPPSATYEFAEELTVNVFERRYTKLQADDTAWELVQTCCNAACPSGGGDADALRACACGEALYCSKTCQRAHWTEGGHRAACASGMHSGTNDIRSGTDGIRSDRLTAKQIMRYVRETRAFVEKHYADYRPSIALHIVIRDGEKGRFLVSAERSECPEAIPAPIVAELRYDRAGEPRTLRMKFLPECYAGRIHPPYRLLTQAFFAADVVDAPPMLPDLDQRERLFGRSGELAVA</sequence>
<dbReference type="Gene3D" id="6.10.140.2220">
    <property type="match status" value="1"/>
</dbReference>
<evidence type="ECO:0000259" key="5">
    <source>
        <dbReference type="PROSITE" id="PS50865"/>
    </source>
</evidence>
<organism evidence="6 7">
    <name type="scientific">Schizophyllum amplum</name>
    <dbReference type="NCBI Taxonomy" id="97359"/>
    <lineage>
        <taxon>Eukaryota</taxon>
        <taxon>Fungi</taxon>
        <taxon>Dikarya</taxon>
        <taxon>Basidiomycota</taxon>
        <taxon>Agaricomycotina</taxon>
        <taxon>Agaricomycetes</taxon>
        <taxon>Agaricomycetidae</taxon>
        <taxon>Agaricales</taxon>
        <taxon>Schizophyllaceae</taxon>
        <taxon>Schizophyllum</taxon>
    </lineage>
</organism>